<dbReference type="AlphaFoldDB" id="A0A9P6ANJ9"/>
<keyword evidence="1" id="KW-0472">Membrane</keyword>
<keyword evidence="1" id="KW-0812">Transmembrane</keyword>
<proteinExistence type="predicted"/>
<organism evidence="3 4">
    <name type="scientific">Hydnum rufescens UP504</name>
    <dbReference type="NCBI Taxonomy" id="1448309"/>
    <lineage>
        <taxon>Eukaryota</taxon>
        <taxon>Fungi</taxon>
        <taxon>Dikarya</taxon>
        <taxon>Basidiomycota</taxon>
        <taxon>Agaricomycotina</taxon>
        <taxon>Agaricomycetes</taxon>
        <taxon>Cantharellales</taxon>
        <taxon>Hydnaceae</taxon>
        <taxon>Hydnum</taxon>
    </lineage>
</organism>
<name>A0A9P6ANJ9_9AGAM</name>
<evidence type="ECO:0000259" key="2">
    <source>
        <dbReference type="Pfam" id="PF20152"/>
    </source>
</evidence>
<dbReference type="PANTHER" id="PTHR40465">
    <property type="entry name" value="CHROMOSOME 1, WHOLE GENOME SHOTGUN SEQUENCE"/>
    <property type="match status" value="1"/>
</dbReference>
<feature type="domain" description="DUF6534" evidence="2">
    <location>
        <begin position="140"/>
        <end position="206"/>
    </location>
</feature>
<accession>A0A9P6ANJ9</accession>
<dbReference type="Pfam" id="PF20152">
    <property type="entry name" value="DUF6534"/>
    <property type="match status" value="1"/>
</dbReference>
<gene>
    <name evidence="3" type="ORF">BS47DRAFT_179175</name>
</gene>
<dbReference type="PANTHER" id="PTHR40465:SF1">
    <property type="entry name" value="DUF6534 DOMAIN-CONTAINING PROTEIN"/>
    <property type="match status" value="1"/>
</dbReference>
<dbReference type="EMBL" id="MU129042">
    <property type="protein sequence ID" value="KAF9509149.1"/>
    <property type="molecule type" value="Genomic_DNA"/>
</dbReference>
<sequence length="269" mass="29215">MRPTSGSNGGILLGGVLGNIIFGATTAQTILYFSRFPNDSRRTRTLVTVVWILEHYRYCDGFLRPAESEYTVAAIILVSVGECFDWFSSGILYVETLSIIPELVCAVRHGTGVYSEGGAGRKELFLKDIWLVALHGAADAVLDLGIAGSTTAFLYRSRTGFKSTDAAIKRIAQYSISTGLVTSVVTIQIMGVRLHSMALLGSLHMRSAFRKRGGGTIDSIHVSLSVIRRVDGSVPRRSMSMPPPESILDVMRTADDHEMLPISSDVKIS</sequence>
<protein>
    <recommendedName>
        <fullName evidence="2">DUF6534 domain-containing protein</fullName>
    </recommendedName>
</protein>
<keyword evidence="4" id="KW-1185">Reference proteome</keyword>
<evidence type="ECO:0000313" key="4">
    <source>
        <dbReference type="Proteomes" id="UP000886523"/>
    </source>
</evidence>
<evidence type="ECO:0000256" key="1">
    <source>
        <dbReference type="SAM" id="Phobius"/>
    </source>
</evidence>
<reference evidence="3" key="1">
    <citation type="journal article" date="2020" name="Nat. Commun.">
        <title>Large-scale genome sequencing of mycorrhizal fungi provides insights into the early evolution of symbiotic traits.</title>
        <authorList>
            <person name="Miyauchi S."/>
            <person name="Kiss E."/>
            <person name="Kuo A."/>
            <person name="Drula E."/>
            <person name="Kohler A."/>
            <person name="Sanchez-Garcia M."/>
            <person name="Morin E."/>
            <person name="Andreopoulos B."/>
            <person name="Barry K.W."/>
            <person name="Bonito G."/>
            <person name="Buee M."/>
            <person name="Carver A."/>
            <person name="Chen C."/>
            <person name="Cichocki N."/>
            <person name="Clum A."/>
            <person name="Culley D."/>
            <person name="Crous P.W."/>
            <person name="Fauchery L."/>
            <person name="Girlanda M."/>
            <person name="Hayes R.D."/>
            <person name="Keri Z."/>
            <person name="LaButti K."/>
            <person name="Lipzen A."/>
            <person name="Lombard V."/>
            <person name="Magnuson J."/>
            <person name="Maillard F."/>
            <person name="Murat C."/>
            <person name="Nolan M."/>
            <person name="Ohm R.A."/>
            <person name="Pangilinan J."/>
            <person name="Pereira M.F."/>
            <person name="Perotto S."/>
            <person name="Peter M."/>
            <person name="Pfister S."/>
            <person name="Riley R."/>
            <person name="Sitrit Y."/>
            <person name="Stielow J.B."/>
            <person name="Szollosi G."/>
            <person name="Zifcakova L."/>
            <person name="Stursova M."/>
            <person name="Spatafora J.W."/>
            <person name="Tedersoo L."/>
            <person name="Vaario L.M."/>
            <person name="Yamada A."/>
            <person name="Yan M."/>
            <person name="Wang P."/>
            <person name="Xu J."/>
            <person name="Bruns T."/>
            <person name="Baldrian P."/>
            <person name="Vilgalys R."/>
            <person name="Dunand C."/>
            <person name="Henrissat B."/>
            <person name="Grigoriev I.V."/>
            <person name="Hibbett D."/>
            <person name="Nagy L.G."/>
            <person name="Martin F.M."/>
        </authorList>
    </citation>
    <scope>NUCLEOTIDE SEQUENCE</scope>
    <source>
        <strain evidence="3">UP504</strain>
    </source>
</reference>
<dbReference type="InterPro" id="IPR045339">
    <property type="entry name" value="DUF6534"/>
</dbReference>
<dbReference type="OrthoDB" id="2738831at2759"/>
<feature type="transmembrane region" description="Helical" evidence="1">
    <location>
        <begin position="12"/>
        <end position="34"/>
    </location>
</feature>
<evidence type="ECO:0000313" key="3">
    <source>
        <dbReference type="EMBL" id="KAF9509149.1"/>
    </source>
</evidence>
<comment type="caution">
    <text evidence="3">The sequence shown here is derived from an EMBL/GenBank/DDBJ whole genome shotgun (WGS) entry which is preliminary data.</text>
</comment>
<dbReference type="Proteomes" id="UP000886523">
    <property type="component" value="Unassembled WGS sequence"/>
</dbReference>
<keyword evidence="1" id="KW-1133">Transmembrane helix</keyword>